<dbReference type="OrthoDB" id="4269325at2759"/>
<protein>
    <submittedName>
        <fullName evidence="3">Uncharacterized protein</fullName>
    </submittedName>
</protein>
<name>A0A9W9K670_9EURO</name>
<dbReference type="Proteomes" id="UP001149165">
    <property type="component" value="Unassembled WGS sequence"/>
</dbReference>
<gene>
    <name evidence="3" type="ORF">N7456_010479</name>
</gene>
<dbReference type="InterPro" id="IPR052479">
    <property type="entry name" value="GPI-anchor_Adhesion_Reg"/>
</dbReference>
<accession>A0A9W9K670</accession>
<reference evidence="3" key="2">
    <citation type="journal article" date="2023" name="IMA Fungus">
        <title>Comparative genomic study of the Penicillium genus elucidates a diverse pangenome and 15 lateral gene transfer events.</title>
        <authorList>
            <person name="Petersen C."/>
            <person name="Sorensen T."/>
            <person name="Nielsen M.R."/>
            <person name="Sondergaard T.E."/>
            <person name="Sorensen J.L."/>
            <person name="Fitzpatrick D.A."/>
            <person name="Frisvad J.C."/>
            <person name="Nielsen K.L."/>
        </authorList>
    </citation>
    <scope>NUCLEOTIDE SEQUENCE</scope>
    <source>
        <strain evidence="3">IBT 30069</strain>
    </source>
</reference>
<organism evidence="3 4">
    <name type="scientific">Penicillium angulare</name>
    <dbReference type="NCBI Taxonomy" id="116970"/>
    <lineage>
        <taxon>Eukaryota</taxon>
        <taxon>Fungi</taxon>
        <taxon>Dikarya</taxon>
        <taxon>Ascomycota</taxon>
        <taxon>Pezizomycotina</taxon>
        <taxon>Eurotiomycetes</taxon>
        <taxon>Eurotiomycetidae</taxon>
        <taxon>Eurotiales</taxon>
        <taxon>Aspergillaceae</taxon>
        <taxon>Penicillium</taxon>
    </lineage>
</organism>
<sequence>MKFALTSFFLAVMAAGTTGLQITSPATDDCVDLSQGLQITWDSVSTDPSVIKFRLTNYNGASPPVNRPWPPARHREVLVDTSKGEHSFPGVSRDVAGGLADLNDGKGFEIWAVSVNNPGALAQSGQFRIASSC</sequence>
<dbReference type="AlphaFoldDB" id="A0A9W9K670"/>
<dbReference type="PANTHER" id="PTHR35185">
    <property type="entry name" value="SERINE/THREONINE-RICH PROTEIN ADG2-RELATED"/>
    <property type="match status" value="1"/>
</dbReference>
<evidence type="ECO:0000313" key="4">
    <source>
        <dbReference type="Proteomes" id="UP001149165"/>
    </source>
</evidence>
<evidence type="ECO:0000313" key="3">
    <source>
        <dbReference type="EMBL" id="KAJ5094618.1"/>
    </source>
</evidence>
<dbReference type="PANTHER" id="PTHR35185:SF1">
    <property type="entry name" value="UPF0619 GPI-ANCHORED MEMBRANE PROTEIN C1322.10"/>
    <property type="match status" value="1"/>
</dbReference>
<keyword evidence="1 2" id="KW-0732">Signal</keyword>
<comment type="caution">
    <text evidence="3">The sequence shown here is derived from an EMBL/GenBank/DDBJ whole genome shotgun (WGS) entry which is preliminary data.</text>
</comment>
<evidence type="ECO:0000256" key="2">
    <source>
        <dbReference type="SAM" id="SignalP"/>
    </source>
</evidence>
<feature type="chain" id="PRO_5040990380" evidence="2">
    <location>
        <begin position="20"/>
        <end position="133"/>
    </location>
</feature>
<reference evidence="3" key="1">
    <citation type="submission" date="2022-11" db="EMBL/GenBank/DDBJ databases">
        <authorList>
            <person name="Petersen C."/>
        </authorList>
    </citation>
    <scope>NUCLEOTIDE SEQUENCE</scope>
    <source>
        <strain evidence="3">IBT 30069</strain>
    </source>
</reference>
<dbReference type="EMBL" id="JAPQKH010000006">
    <property type="protein sequence ID" value="KAJ5094618.1"/>
    <property type="molecule type" value="Genomic_DNA"/>
</dbReference>
<keyword evidence="4" id="KW-1185">Reference proteome</keyword>
<proteinExistence type="predicted"/>
<feature type="signal peptide" evidence="2">
    <location>
        <begin position="1"/>
        <end position="19"/>
    </location>
</feature>
<evidence type="ECO:0000256" key="1">
    <source>
        <dbReference type="ARBA" id="ARBA00022729"/>
    </source>
</evidence>